<organism evidence="2 3">
    <name type="scientific">Kordiimonas sediminis</name>
    <dbReference type="NCBI Taxonomy" id="1735581"/>
    <lineage>
        <taxon>Bacteria</taxon>
        <taxon>Pseudomonadati</taxon>
        <taxon>Pseudomonadota</taxon>
        <taxon>Alphaproteobacteria</taxon>
        <taxon>Kordiimonadales</taxon>
        <taxon>Kordiimonadaceae</taxon>
        <taxon>Kordiimonas</taxon>
    </lineage>
</organism>
<dbReference type="SUPFAM" id="SSF49879">
    <property type="entry name" value="SMAD/FHA domain"/>
    <property type="match status" value="1"/>
</dbReference>
<dbReference type="Gene3D" id="2.60.120.10">
    <property type="entry name" value="Jelly Rolls"/>
    <property type="match status" value="1"/>
</dbReference>
<dbReference type="EMBL" id="BNCI01000002">
    <property type="protein sequence ID" value="GHF28397.1"/>
    <property type="molecule type" value="Genomic_DNA"/>
</dbReference>
<dbReference type="Pfam" id="PF00027">
    <property type="entry name" value="cNMP_binding"/>
    <property type="match status" value="1"/>
</dbReference>
<dbReference type="Proteomes" id="UP000630923">
    <property type="component" value="Unassembled WGS sequence"/>
</dbReference>
<dbReference type="InterPro" id="IPR000253">
    <property type="entry name" value="FHA_dom"/>
</dbReference>
<proteinExistence type="predicted"/>
<dbReference type="InterPro" id="IPR018490">
    <property type="entry name" value="cNMP-bd_dom_sf"/>
</dbReference>
<feature type="domain" description="Cyclic nucleotide-binding" evidence="1">
    <location>
        <begin position="1"/>
        <end position="46"/>
    </location>
</feature>
<dbReference type="Gene3D" id="2.60.200.20">
    <property type="match status" value="1"/>
</dbReference>
<evidence type="ECO:0000259" key="1">
    <source>
        <dbReference type="PROSITE" id="PS50042"/>
    </source>
</evidence>
<protein>
    <recommendedName>
        <fullName evidence="1">Cyclic nucleotide-binding domain-containing protein</fullName>
    </recommendedName>
</protein>
<dbReference type="InterPro" id="IPR014710">
    <property type="entry name" value="RmlC-like_jellyroll"/>
</dbReference>
<dbReference type="PROSITE" id="PS50042">
    <property type="entry name" value="CNMP_BINDING_3"/>
    <property type="match status" value="1"/>
</dbReference>
<reference evidence="2" key="2">
    <citation type="submission" date="2020-09" db="EMBL/GenBank/DDBJ databases">
        <authorList>
            <person name="Sun Q."/>
            <person name="Kim S."/>
        </authorList>
    </citation>
    <scope>NUCLEOTIDE SEQUENCE</scope>
    <source>
        <strain evidence="2">KCTC 42590</strain>
    </source>
</reference>
<evidence type="ECO:0000313" key="3">
    <source>
        <dbReference type="Proteomes" id="UP000630923"/>
    </source>
</evidence>
<name>A0A919AXM0_9PROT</name>
<reference evidence="2" key="1">
    <citation type="journal article" date="2014" name="Int. J. Syst. Evol. Microbiol.">
        <title>Complete genome sequence of Corynebacterium casei LMG S-19264T (=DSM 44701T), isolated from a smear-ripened cheese.</title>
        <authorList>
            <consortium name="US DOE Joint Genome Institute (JGI-PGF)"/>
            <person name="Walter F."/>
            <person name="Albersmeier A."/>
            <person name="Kalinowski J."/>
            <person name="Ruckert C."/>
        </authorList>
    </citation>
    <scope>NUCLEOTIDE SEQUENCE</scope>
    <source>
        <strain evidence="2">KCTC 42590</strain>
    </source>
</reference>
<dbReference type="SUPFAM" id="SSF51206">
    <property type="entry name" value="cAMP-binding domain-like"/>
    <property type="match status" value="1"/>
</dbReference>
<dbReference type="AlphaFoldDB" id="A0A919AXM0"/>
<accession>A0A919AXM0</accession>
<dbReference type="CDD" id="cd00060">
    <property type="entry name" value="FHA"/>
    <property type="match status" value="1"/>
</dbReference>
<dbReference type="InterPro" id="IPR008984">
    <property type="entry name" value="SMAD_FHA_dom_sf"/>
</dbReference>
<dbReference type="Pfam" id="PF00498">
    <property type="entry name" value="FHA"/>
    <property type="match status" value="1"/>
</dbReference>
<keyword evidence="3" id="KW-1185">Reference proteome</keyword>
<gene>
    <name evidence="2" type="ORF">GCM10017044_24510</name>
</gene>
<sequence>MQTLATLSNGTLLGETSALEGSEHSVTAIATMPTRVLFVEAEAFRKQFTDPLVHFVVKTLASRVRATVENAAHKVVNTIQSPKSLRLRGDCEITHTLLKSDITISQFPFLVGNSIRGTGTIVQPVHALLPLPNYPSFSAAHFEIVRRGNGFAVRDLGTNVGVYVNGLHIKKYQEPAVAELNPGENRIEVRPQGDKGKSPLKFKVFMPVKD</sequence>
<comment type="caution">
    <text evidence="2">The sequence shown here is derived from an EMBL/GenBank/DDBJ whole genome shotgun (WGS) entry which is preliminary data.</text>
</comment>
<evidence type="ECO:0000313" key="2">
    <source>
        <dbReference type="EMBL" id="GHF28397.1"/>
    </source>
</evidence>
<dbReference type="InterPro" id="IPR000595">
    <property type="entry name" value="cNMP-bd_dom"/>
</dbReference>